<keyword evidence="4" id="KW-1185">Reference proteome</keyword>
<feature type="compositionally biased region" description="Low complexity" evidence="2">
    <location>
        <begin position="98"/>
        <end position="126"/>
    </location>
</feature>
<feature type="coiled-coil region" evidence="1">
    <location>
        <begin position="142"/>
        <end position="374"/>
    </location>
</feature>
<sequence length="612" mass="70804">MVDDTSRDKPRRVSSLEAAGVKVVTSPTAAAKKKVPPVLPSPISTARTGRSHTAGMKTPNSATSPAISSRLTKTPILKNKLTPSNSRDTASLKKKIYNNSSTTKRSSSRLSTNSSSSSIKLTPTNSRTSNNGTVSIKRSLIIEELTDKYHAAQAALADKDNALKQREADLKDVKARLEQMQFKFEQQISANKHRAEEEALKAQLNEHQRQVSELKQSFEREKLDILANHQEAEEKNRQNIENLREKLDIEKELLNNTTVEKNRVIEKLNHELDEMRDNIKEMHQTHQTRLTAMSKQLESKYEQRINSLLEQISANELEKKHIEQKLNAEDTQKKLKIELENEKKQLIEVHDLEIQNMKLELLQYQTKCQELSRQSIDIKTLQDNQIVIAETALETEKLKYATLVTKYNELAKTNSDLEYKLDEQLSRNNELTSKVEEYEFKERQHLDEIKSHQSNTLELRSTLRYQQLQEEQMQKEIDIAKKELSEEFQQQLSFQKASYTKDTNQLQDKIDALQFELNVCIDKLNQSNEDQAKKKSTVTETSTYKKHYDLQGGDSEYKLLVHQHQKELNVLQEQFQSILDIKDNQINDLVYKVKKSHFQQEKELVNENEMFA</sequence>
<keyword evidence="1" id="KW-0175">Coiled coil</keyword>
<proteinExistence type="predicted"/>
<evidence type="ECO:0000256" key="1">
    <source>
        <dbReference type="SAM" id="Coils"/>
    </source>
</evidence>
<gene>
    <name evidence="3" type="primary">PARPA_04985.1 scaffold 15694</name>
</gene>
<feature type="region of interest" description="Disordered" evidence="2">
    <location>
        <begin position="25"/>
        <end position="132"/>
    </location>
</feature>
<feature type="coiled-coil region" evidence="1">
    <location>
        <begin position="414"/>
        <end position="441"/>
    </location>
</feature>
<dbReference type="STRING" id="35722.A0A0B7N6Y8"/>
<dbReference type="EMBL" id="LN725636">
    <property type="protein sequence ID" value="CEP11183.1"/>
    <property type="molecule type" value="Genomic_DNA"/>
</dbReference>
<reference evidence="3 4" key="1">
    <citation type="submission" date="2014-09" db="EMBL/GenBank/DDBJ databases">
        <authorList>
            <person name="Ellenberger Sabrina"/>
        </authorList>
    </citation>
    <scope>NUCLEOTIDE SEQUENCE [LARGE SCALE GENOMIC DNA]</scope>
    <source>
        <strain evidence="3 4">CBS 412.66</strain>
    </source>
</reference>
<evidence type="ECO:0000256" key="2">
    <source>
        <dbReference type="SAM" id="MobiDB-lite"/>
    </source>
</evidence>
<evidence type="ECO:0000313" key="4">
    <source>
        <dbReference type="Proteomes" id="UP000054107"/>
    </source>
</evidence>
<accession>A0A0B7N6Y8</accession>
<dbReference type="Proteomes" id="UP000054107">
    <property type="component" value="Unassembled WGS sequence"/>
</dbReference>
<protein>
    <submittedName>
        <fullName evidence="3">Uncharacterized protein</fullName>
    </submittedName>
</protein>
<name>A0A0B7N6Y8_9FUNG</name>
<feature type="compositionally biased region" description="Polar residues" evidence="2">
    <location>
        <begin position="58"/>
        <end position="72"/>
    </location>
</feature>
<dbReference type="AlphaFoldDB" id="A0A0B7N6Y8"/>
<organism evidence="3 4">
    <name type="scientific">Parasitella parasitica</name>
    <dbReference type="NCBI Taxonomy" id="35722"/>
    <lineage>
        <taxon>Eukaryota</taxon>
        <taxon>Fungi</taxon>
        <taxon>Fungi incertae sedis</taxon>
        <taxon>Mucoromycota</taxon>
        <taxon>Mucoromycotina</taxon>
        <taxon>Mucoromycetes</taxon>
        <taxon>Mucorales</taxon>
        <taxon>Mucorineae</taxon>
        <taxon>Mucoraceae</taxon>
        <taxon>Parasitella</taxon>
    </lineage>
</organism>
<evidence type="ECO:0000313" key="3">
    <source>
        <dbReference type="EMBL" id="CEP11183.1"/>
    </source>
</evidence>
<dbReference type="OrthoDB" id="2289951at2759"/>